<evidence type="ECO:0000256" key="3">
    <source>
        <dbReference type="ARBA" id="ARBA00023015"/>
    </source>
</evidence>
<accession>A0A179V9Z7</accession>
<reference evidence="7 8" key="1">
    <citation type="submission" date="2016-01" db="EMBL/GenBank/DDBJ databases">
        <title>Mycobacterium immunogenum strain CD11_6 genome sequencing and assembly.</title>
        <authorList>
            <person name="Kaur G."/>
            <person name="Nair G.R."/>
            <person name="Mayilraj S."/>
        </authorList>
    </citation>
    <scope>NUCLEOTIDE SEQUENCE [LARGE SCALE GENOMIC DNA]</scope>
    <source>
        <strain evidence="7 8">CD11-6</strain>
    </source>
</reference>
<dbReference type="PANTHER" id="PTHR46577:SF1">
    <property type="entry name" value="HTH-TYPE TRANSCRIPTIONAL REGULATORY PROTEIN GABR"/>
    <property type="match status" value="1"/>
</dbReference>
<dbReference type="CDD" id="cd07377">
    <property type="entry name" value="WHTH_GntR"/>
    <property type="match status" value="1"/>
</dbReference>
<dbReference type="InterPro" id="IPR015421">
    <property type="entry name" value="PyrdxlP-dep_Trfase_major"/>
</dbReference>
<evidence type="ECO:0000313" key="7">
    <source>
        <dbReference type="EMBL" id="OAT67843.1"/>
    </source>
</evidence>
<proteinExistence type="inferred from homology"/>
<evidence type="ECO:0000313" key="8">
    <source>
        <dbReference type="Proteomes" id="UP000186919"/>
    </source>
</evidence>
<keyword evidence="4" id="KW-0238">DNA-binding</keyword>
<dbReference type="Gene3D" id="1.10.10.10">
    <property type="entry name" value="Winged helix-like DNA-binding domain superfamily/Winged helix DNA-binding domain"/>
    <property type="match status" value="1"/>
</dbReference>
<comment type="caution">
    <text evidence="7">The sequence shown here is derived from an EMBL/GenBank/DDBJ whole genome shotgun (WGS) entry which is preliminary data.</text>
</comment>
<dbReference type="InterPro" id="IPR036388">
    <property type="entry name" value="WH-like_DNA-bd_sf"/>
</dbReference>
<dbReference type="CDD" id="cd00609">
    <property type="entry name" value="AAT_like"/>
    <property type="match status" value="1"/>
</dbReference>
<feature type="domain" description="HTH gntR-type" evidence="6">
    <location>
        <begin position="15"/>
        <end position="83"/>
    </location>
</feature>
<evidence type="ECO:0000256" key="4">
    <source>
        <dbReference type="ARBA" id="ARBA00023125"/>
    </source>
</evidence>
<dbReference type="InterPro" id="IPR051446">
    <property type="entry name" value="HTH_trans_reg/aminotransferase"/>
</dbReference>
<name>A0A179V9Z7_9MYCO</name>
<dbReference type="InterPro" id="IPR036390">
    <property type="entry name" value="WH_DNA-bd_sf"/>
</dbReference>
<dbReference type="PROSITE" id="PS50949">
    <property type="entry name" value="HTH_GNTR"/>
    <property type="match status" value="1"/>
</dbReference>
<dbReference type="RefSeq" id="WP_064631817.1">
    <property type="nucleotide sequence ID" value="NZ_LQYE01000028.1"/>
</dbReference>
<dbReference type="InterPro" id="IPR000524">
    <property type="entry name" value="Tscrpt_reg_HTH_GntR"/>
</dbReference>
<organism evidence="7 8">
    <name type="scientific">Mycobacteroides immunogenum</name>
    <dbReference type="NCBI Taxonomy" id="83262"/>
    <lineage>
        <taxon>Bacteria</taxon>
        <taxon>Bacillati</taxon>
        <taxon>Actinomycetota</taxon>
        <taxon>Actinomycetes</taxon>
        <taxon>Mycobacteriales</taxon>
        <taxon>Mycobacteriaceae</taxon>
        <taxon>Mycobacteroides</taxon>
    </lineage>
</organism>
<dbReference type="GO" id="GO:0003677">
    <property type="term" value="F:DNA binding"/>
    <property type="evidence" value="ECO:0007669"/>
    <property type="project" value="UniProtKB-KW"/>
</dbReference>
<dbReference type="Proteomes" id="UP000186919">
    <property type="component" value="Unassembled WGS sequence"/>
</dbReference>
<dbReference type="InterPro" id="IPR015424">
    <property type="entry name" value="PyrdxlP-dep_Trfase"/>
</dbReference>
<dbReference type="Pfam" id="PF00392">
    <property type="entry name" value="GntR"/>
    <property type="match status" value="1"/>
</dbReference>
<sequence>MDPALELDVTRSSPRSLSEQIRLGIGAAIREGRLAPGARLPSWRDLAVQLGVARGTVRVAYERLVDEQLIVALGPAGTFVEDRLPALPAVVPAPPSVRMLAPRIPIEFDTPPRPFQVAVPAHDAFPVAQWSRIAARATRAVAERGVFNADPRGEPALRREIAAHLSIARGLRCTAEQIFITSGYAGGLGMALRALQLRTSTVWTEDPGYPFTREGLRIAGLSPVPVRVDEEGMVVQEALATEPTASLAVVTAAQQSPLGVSLSLTRRRELLSWAESADGWIIDDDYLSELQLTGRAAPALASLDQRGRVLHVGTFSKTINPALRLGFIVVPTALVDRFDTMTSLSPASGANTQIAVAEFMRDGHFLRHLRRMKRLYLRRREAVESSLGQRFPLTRLAGPMMLLQLPAGVDDVEVASRAWAAGFGVAPYSPWFHDERNCQRGLVFGVANTPAEAVAKLAGDLAQVIELSLHGPLGSAP</sequence>
<dbReference type="PANTHER" id="PTHR46577">
    <property type="entry name" value="HTH-TYPE TRANSCRIPTIONAL REGULATORY PROTEIN GABR"/>
    <property type="match status" value="1"/>
</dbReference>
<evidence type="ECO:0000259" key="6">
    <source>
        <dbReference type="PROSITE" id="PS50949"/>
    </source>
</evidence>
<dbReference type="GO" id="GO:0003700">
    <property type="term" value="F:DNA-binding transcription factor activity"/>
    <property type="evidence" value="ECO:0007669"/>
    <property type="project" value="InterPro"/>
</dbReference>
<evidence type="ECO:0000256" key="2">
    <source>
        <dbReference type="ARBA" id="ARBA00022898"/>
    </source>
</evidence>
<dbReference type="GO" id="GO:0030170">
    <property type="term" value="F:pyridoxal phosphate binding"/>
    <property type="evidence" value="ECO:0007669"/>
    <property type="project" value="InterPro"/>
</dbReference>
<keyword evidence="2" id="KW-0663">Pyridoxal phosphate</keyword>
<comment type="similarity">
    <text evidence="1">In the C-terminal section; belongs to the class-I pyridoxal-phosphate-dependent aminotransferase family.</text>
</comment>
<dbReference type="Gene3D" id="3.40.640.10">
    <property type="entry name" value="Type I PLP-dependent aspartate aminotransferase-like (Major domain)"/>
    <property type="match status" value="1"/>
</dbReference>
<dbReference type="SUPFAM" id="SSF46785">
    <property type="entry name" value="Winged helix' DNA-binding domain"/>
    <property type="match status" value="1"/>
</dbReference>
<dbReference type="SUPFAM" id="SSF53383">
    <property type="entry name" value="PLP-dependent transferases"/>
    <property type="match status" value="1"/>
</dbReference>
<evidence type="ECO:0000256" key="1">
    <source>
        <dbReference type="ARBA" id="ARBA00005384"/>
    </source>
</evidence>
<dbReference type="InterPro" id="IPR004839">
    <property type="entry name" value="Aminotransferase_I/II_large"/>
</dbReference>
<dbReference type="EMBL" id="LQYE01000028">
    <property type="protein sequence ID" value="OAT67843.1"/>
    <property type="molecule type" value="Genomic_DNA"/>
</dbReference>
<gene>
    <name evidence="7" type="ORF">AWB85_12025</name>
</gene>
<dbReference type="SMART" id="SM00345">
    <property type="entry name" value="HTH_GNTR"/>
    <property type="match status" value="1"/>
</dbReference>
<dbReference type="PRINTS" id="PR00035">
    <property type="entry name" value="HTHGNTR"/>
</dbReference>
<keyword evidence="5" id="KW-0804">Transcription</keyword>
<dbReference type="Pfam" id="PF00155">
    <property type="entry name" value="Aminotran_1_2"/>
    <property type="match status" value="1"/>
</dbReference>
<evidence type="ECO:0000256" key="5">
    <source>
        <dbReference type="ARBA" id="ARBA00023163"/>
    </source>
</evidence>
<protein>
    <submittedName>
        <fullName evidence="7">GntR family transcriptional regulator</fullName>
    </submittedName>
</protein>
<dbReference type="AlphaFoldDB" id="A0A179V9Z7"/>
<keyword evidence="3" id="KW-0805">Transcription regulation</keyword>